<dbReference type="GO" id="GO:0006012">
    <property type="term" value="P:galactose metabolic process"/>
    <property type="evidence" value="ECO:0007669"/>
    <property type="project" value="UniProtKB-UniRule"/>
</dbReference>
<dbReference type="Proteomes" id="UP000618382">
    <property type="component" value="Unassembled WGS sequence"/>
</dbReference>
<dbReference type="InterPro" id="IPR006206">
    <property type="entry name" value="Mevalonate/galactokinase"/>
</dbReference>
<dbReference type="PIRSF" id="PIRSF000530">
    <property type="entry name" value="Galactokinase"/>
    <property type="match status" value="1"/>
</dbReference>
<evidence type="ECO:0000256" key="11">
    <source>
        <dbReference type="NCBIfam" id="TIGR00131"/>
    </source>
</evidence>
<dbReference type="AlphaFoldDB" id="A0A7Y9JWZ2"/>
<evidence type="ECO:0000256" key="12">
    <source>
        <dbReference type="SAM" id="MobiDB-lite"/>
    </source>
</evidence>
<dbReference type="InterPro" id="IPR036554">
    <property type="entry name" value="GHMP_kinase_C_sf"/>
</dbReference>
<dbReference type="FunFam" id="3.30.70.890:FF:000001">
    <property type="entry name" value="Galactokinase"/>
    <property type="match status" value="1"/>
</dbReference>
<evidence type="ECO:0000313" key="18">
    <source>
        <dbReference type="Proteomes" id="UP000577956"/>
    </source>
</evidence>
<dbReference type="GO" id="GO:0005829">
    <property type="term" value="C:cytosol"/>
    <property type="evidence" value="ECO:0007669"/>
    <property type="project" value="TreeGrafter"/>
</dbReference>
<dbReference type="PROSITE" id="PS00106">
    <property type="entry name" value="GALACTOKINASE"/>
    <property type="match status" value="1"/>
</dbReference>
<keyword evidence="4" id="KW-0479">Metal-binding</keyword>
<comment type="similarity">
    <text evidence="1">Belongs to the GHMP kinase family. GalK subfamily.</text>
</comment>
<keyword evidence="6 17" id="KW-0418">Kinase</keyword>
<evidence type="ECO:0000256" key="9">
    <source>
        <dbReference type="ARBA" id="ARBA00023144"/>
    </source>
</evidence>
<evidence type="ECO:0000313" key="19">
    <source>
        <dbReference type="Proteomes" id="UP000618382"/>
    </source>
</evidence>
<evidence type="ECO:0000256" key="7">
    <source>
        <dbReference type="ARBA" id="ARBA00022840"/>
    </source>
</evidence>
<keyword evidence="5" id="KW-0547">Nucleotide-binding</keyword>
<evidence type="ECO:0000256" key="10">
    <source>
        <dbReference type="ARBA" id="ARBA00023277"/>
    </source>
</evidence>
<dbReference type="InterPro" id="IPR006203">
    <property type="entry name" value="GHMP_knse_ATP-bd_CS"/>
</dbReference>
<proteinExistence type="inferred from homology"/>
<dbReference type="Pfam" id="PF10509">
    <property type="entry name" value="GalKase_gal_bdg"/>
    <property type="match status" value="1"/>
</dbReference>
<dbReference type="SUPFAM" id="SSF55060">
    <property type="entry name" value="GHMP Kinase, C-terminal domain"/>
    <property type="match status" value="1"/>
</dbReference>
<evidence type="ECO:0000313" key="16">
    <source>
        <dbReference type="EMBL" id="GIG33194.1"/>
    </source>
</evidence>
<dbReference type="PROSITE" id="PS00627">
    <property type="entry name" value="GHMP_KINASES_ATP"/>
    <property type="match status" value="1"/>
</dbReference>
<protein>
    <recommendedName>
        <fullName evidence="11">Galactokinase</fullName>
        <ecNumber evidence="11">2.7.1.6</ecNumber>
    </recommendedName>
</protein>
<dbReference type="EC" id="2.7.1.6" evidence="11"/>
<evidence type="ECO:0000256" key="8">
    <source>
        <dbReference type="ARBA" id="ARBA00022842"/>
    </source>
</evidence>
<dbReference type="SUPFAM" id="SSF54211">
    <property type="entry name" value="Ribosomal protein S5 domain 2-like"/>
    <property type="match status" value="1"/>
</dbReference>
<evidence type="ECO:0000259" key="14">
    <source>
        <dbReference type="Pfam" id="PF08544"/>
    </source>
</evidence>
<feature type="domain" description="GHMP kinase N-terminal" evidence="13">
    <location>
        <begin position="125"/>
        <end position="223"/>
    </location>
</feature>
<dbReference type="PRINTS" id="PR00473">
    <property type="entry name" value="GALCTOKINASE"/>
</dbReference>
<dbReference type="GO" id="GO:0004335">
    <property type="term" value="F:galactokinase activity"/>
    <property type="evidence" value="ECO:0007669"/>
    <property type="project" value="UniProtKB-UniRule"/>
</dbReference>
<evidence type="ECO:0000259" key="15">
    <source>
        <dbReference type="Pfam" id="PF10509"/>
    </source>
</evidence>
<evidence type="ECO:0000256" key="6">
    <source>
        <dbReference type="ARBA" id="ARBA00022777"/>
    </source>
</evidence>
<dbReference type="EMBL" id="JACCBK010000001">
    <property type="protein sequence ID" value="NYD85371.1"/>
    <property type="molecule type" value="Genomic_DNA"/>
</dbReference>
<dbReference type="PANTHER" id="PTHR10457">
    <property type="entry name" value="MEVALONATE KINASE/GALACTOKINASE"/>
    <property type="match status" value="1"/>
</dbReference>
<dbReference type="Gene3D" id="3.30.70.890">
    <property type="entry name" value="GHMP kinase, C-terminal domain"/>
    <property type="match status" value="1"/>
</dbReference>
<feature type="domain" description="Galactokinase N-terminal" evidence="15">
    <location>
        <begin position="41"/>
        <end position="89"/>
    </location>
</feature>
<dbReference type="Gene3D" id="3.30.230.10">
    <property type="match status" value="1"/>
</dbReference>
<accession>A0A7Y9JWZ2</accession>
<dbReference type="Pfam" id="PF00288">
    <property type="entry name" value="GHMP_kinases_N"/>
    <property type="match status" value="1"/>
</dbReference>
<feature type="domain" description="GHMP kinase C-terminal" evidence="14">
    <location>
        <begin position="338"/>
        <end position="413"/>
    </location>
</feature>
<feature type="region of interest" description="Disordered" evidence="12">
    <location>
        <begin position="1"/>
        <end position="20"/>
    </location>
</feature>
<dbReference type="PANTHER" id="PTHR10457:SF7">
    <property type="entry name" value="GALACTOKINASE-RELATED"/>
    <property type="match status" value="1"/>
</dbReference>
<keyword evidence="19" id="KW-1185">Reference proteome</keyword>
<dbReference type="InterPro" id="IPR020568">
    <property type="entry name" value="Ribosomal_Su5_D2-typ_SF"/>
</dbReference>
<reference evidence="16 19" key="2">
    <citation type="submission" date="2021-01" db="EMBL/GenBank/DDBJ databases">
        <title>Whole genome shotgun sequence of Cellulomonas oligotrophica NBRC 109435.</title>
        <authorList>
            <person name="Komaki H."/>
            <person name="Tamura T."/>
        </authorList>
    </citation>
    <scope>NUCLEOTIDE SEQUENCE [LARGE SCALE GENOMIC DNA]</scope>
    <source>
        <strain evidence="16 19">NBRC 109435</strain>
    </source>
</reference>
<dbReference type="NCBIfam" id="TIGR00131">
    <property type="entry name" value="gal_kin"/>
    <property type="match status" value="1"/>
</dbReference>
<dbReference type="EMBL" id="BONN01000006">
    <property type="protein sequence ID" value="GIG33194.1"/>
    <property type="molecule type" value="Genomic_DNA"/>
</dbReference>
<dbReference type="Proteomes" id="UP000577956">
    <property type="component" value="Unassembled WGS sequence"/>
</dbReference>
<evidence type="ECO:0000256" key="4">
    <source>
        <dbReference type="ARBA" id="ARBA00022723"/>
    </source>
</evidence>
<dbReference type="InterPro" id="IPR000705">
    <property type="entry name" value="Galactokinase"/>
</dbReference>
<comment type="caution">
    <text evidence="17">The sequence shown here is derived from an EMBL/GenBank/DDBJ whole genome shotgun (WGS) entry which is preliminary data.</text>
</comment>
<keyword evidence="8" id="KW-0460">Magnesium</keyword>
<dbReference type="InterPro" id="IPR014721">
    <property type="entry name" value="Ribsml_uS5_D2-typ_fold_subgr"/>
</dbReference>
<keyword evidence="7" id="KW-0067">ATP-binding</keyword>
<dbReference type="FunFam" id="3.30.230.10:FF:000017">
    <property type="entry name" value="Galactokinase"/>
    <property type="match status" value="1"/>
</dbReference>
<dbReference type="GO" id="GO:0005524">
    <property type="term" value="F:ATP binding"/>
    <property type="evidence" value="ECO:0007669"/>
    <property type="project" value="UniProtKB-UniRule"/>
</dbReference>
<evidence type="ECO:0000313" key="17">
    <source>
        <dbReference type="EMBL" id="NYD85371.1"/>
    </source>
</evidence>
<dbReference type="InterPro" id="IPR019539">
    <property type="entry name" value="GalKase_N"/>
</dbReference>
<evidence type="ECO:0000259" key="13">
    <source>
        <dbReference type="Pfam" id="PF00288"/>
    </source>
</evidence>
<evidence type="ECO:0000256" key="2">
    <source>
        <dbReference type="ARBA" id="ARBA00022490"/>
    </source>
</evidence>
<dbReference type="InterPro" id="IPR019741">
    <property type="entry name" value="Galactokinase_CS"/>
</dbReference>
<gene>
    <name evidence="16" type="primary">galK</name>
    <name evidence="17" type="ORF">BKA21_000920</name>
    <name evidence="16" type="ORF">Col01nite_23530</name>
</gene>
<dbReference type="InterPro" id="IPR006204">
    <property type="entry name" value="GHMP_kinase_N_dom"/>
</dbReference>
<keyword evidence="9" id="KW-0299">Galactose metabolism</keyword>
<keyword evidence="3 17" id="KW-0808">Transferase</keyword>
<reference evidence="17 18" key="1">
    <citation type="submission" date="2020-07" db="EMBL/GenBank/DDBJ databases">
        <title>Sequencing the genomes of 1000 actinobacteria strains.</title>
        <authorList>
            <person name="Klenk H.-P."/>
        </authorList>
    </citation>
    <scope>NUCLEOTIDE SEQUENCE [LARGE SCALE GENOMIC DNA]</scope>
    <source>
        <strain evidence="17 18">DSM 24482</strain>
    </source>
</reference>
<keyword evidence="10" id="KW-0119">Carbohydrate metabolism</keyword>
<evidence type="ECO:0000256" key="5">
    <source>
        <dbReference type="ARBA" id="ARBA00022741"/>
    </source>
</evidence>
<dbReference type="InterPro" id="IPR013750">
    <property type="entry name" value="GHMP_kinase_C_dom"/>
</dbReference>
<evidence type="ECO:0000256" key="3">
    <source>
        <dbReference type="ARBA" id="ARBA00022679"/>
    </source>
</evidence>
<organism evidence="17 18">
    <name type="scientific">Cellulomonas oligotrophica</name>
    <dbReference type="NCBI Taxonomy" id="931536"/>
    <lineage>
        <taxon>Bacteria</taxon>
        <taxon>Bacillati</taxon>
        <taxon>Actinomycetota</taxon>
        <taxon>Actinomycetes</taxon>
        <taxon>Micrococcales</taxon>
        <taxon>Cellulomonadaceae</taxon>
        <taxon>Cellulomonas</taxon>
    </lineage>
</organism>
<dbReference type="GO" id="GO:0046872">
    <property type="term" value="F:metal ion binding"/>
    <property type="evidence" value="ECO:0007669"/>
    <property type="project" value="UniProtKB-KW"/>
</dbReference>
<name>A0A7Y9JWZ2_9CELL</name>
<feature type="compositionally biased region" description="Low complexity" evidence="12">
    <location>
        <begin position="1"/>
        <end position="14"/>
    </location>
</feature>
<dbReference type="PRINTS" id="PR00959">
    <property type="entry name" value="MEVGALKINASE"/>
</dbReference>
<dbReference type="Pfam" id="PF08544">
    <property type="entry name" value="GHMP_kinases_C"/>
    <property type="match status" value="1"/>
</dbReference>
<sequence length="432" mass="43720">MSAAGTPTDPTTAPESTTMSVDVTWTPAWDRTEGEERARALFASVYGTAPAGVWSAPGRVNLIGEHTDYNGGLALPIALPHRTYAAVSRRDDDVVRLVSAQEPTGVREVRLADAVPGAVTGWAAYVVGVAWALREAGHAVGGFDLAIDSCVPFGAGLSSSAALEASVAVALDALHDLGLAGTVDAAGAATDDAGRSTLAQVCVRAENEMAGAPTGGMDQAASLRARAGHALLLDCLDGSVQHVPFDLAAHGLALLVVDTRAEHSHVSGEYAQRRASCEEAARRLGVGTLREVADDPQAAARALAALAAGEDGDLLVRRVRHVVDEIARVGEFVTHLGTGDVTGVGPAMDASHDSLRDDYEVSCRELDLAVDTARASGAHGARMTGGGFGGSAIALVDAGAVEGVAQAVADAFAAAGLHAPAFAVAVAGPPAG</sequence>
<keyword evidence="2" id="KW-0963">Cytoplasm</keyword>
<evidence type="ECO:0000256" key="1">
    <source>
        <dbReference type="ARBA" id="ARBA00006566"/>
    </source>
</evidence>